<accession>A0A1A8TKQ6</accession>
<dbReference type="STRING" id="295068.MAQ5080_02873"/>
<keyword evidence="2" id="KW-1185">Reference proteome</keyword>
<name>A0A1A8TKQ6_9GAMM</name>
<proteinExistence type="predicted"/>
<dbReference type="EMBL" id="FLOC01000018">
    <property type="protein sequence ID" value="SBS34433.1"/>
    <property type="molecule type" value="Genomic_DNA"/>
</dbReference>
<dbReference type="OrthoDB" id="8905727at2"/>
<reference evidence="1 2" key="1">
    <citation type="submission" date="2016-06" db="EMBL/GenBank/DDBJ databases">
        <authorList>
            <person name="Kjaerup R.B."/>
            <person name="Dalgaard T.S."/>
            <person name="Juul-Madsen H.R."/>
        </authorList>
    </citation>
    <scope>NUCLEOTIDE SEQUENCE [LARGE SCALE GENOMIC DNA]</scope>
    <source>
        <strain evidence="1 2">CECT 5080</strain>
    </source>
</reference>
<dbReference type="RefSeq" id="WP_012614065.1">
    <property type="nucleotide sequence ID" value="NZ_FLOC01000018.1"/>
</dbReference>
<organism evidence="1 2">
    <name type="scientific">Marinomonas aquimarina</name>
    <dbReference type="NCBI Taxonomy" id="295068"/>
    <lineage>
        <taxon>Bacteria</taxon>
        <taxon>Pseudomonadati</taxon>
        <taxon>Pseudomonadota</taxon>
        <taxon>Gammaproteobacteria</taxon>
        <taxon>Oceanospirillales</taxon>
        <taxon>Oceanospirillaceae</taxon>
        <taxon>Marinomonas</taxon>
    </lineage>
</organism>
<protein>
    <submittedName>
        <fullName evidence="1">Uncharacterized protein</fullName>
    </submittedName>
</protein>
<dbReference type="Proteomes" id="UP000092627">
    <property type="component" value="Unassembled WGS sequence"/>
</dbReference>
<sequence length="136" mass="14817">MSQQPKVHDTSDFPIVRFDGASIYNGYSSAWCAEMDELVACGKPFVLIYVAGGPEETLDDRAQRGVWLKTHKETLGGTLLALIHVEPDSDKRAQLEAMLPKLVQAFGTPQSTRATHADAEALARYVLAGGRVEDSI</sequence>
<dbReference type="GeneID" id="92659846"/>
<evidence type="ECO:0000313" key="1">
    <source>
        <dbReference type="EMBL" id="SBS34433.1"/>
    </source>
</evidence>
<evidence type="ECO:0000313" key="2">
    <source>
        <dbReference type="Proteomes" id="UP000092627"/>
    </source>
</evidence>
<dbReference type="AlphaFoldDB" id="A0A1A8TKQ6"/>
<gene>
    <name evidence="1" type="ORF">MAQ5080_02873</name>
</gene>